<dbReference type="Proteomes" id="UP000032568">
    <property type="component" value="Chromosome"/>
</dbReference>
<protein>
    <submittedName>
        <fullName evidence="2">Uncharacterized protein</fullName>
    </submittedName>
</protein>
<evidence type="ECO:0000313" key="2">
    <source>
        <dbReference type="EMBL" id="WDD98849.1"/>
    </source>
</evidence>
<name>A0AAE9YRA1_9GAMM</name>
<dbReference type="RefSeq" id="WP_044834241.1">
    <property type="nucleotide sequence ID" value="NZ_CP059735.1"/>
</dbReference>
<keyword evidence="3" id="KW-1185">Reference proteome</keyword>
<reference evidence="2 3" key="2">
    <citation type="journal article" date="2022" name="Mar. Drugs">
        <title>Bioassay-Guided Fractionation Leads to the Detection of Cholic Acid Generated by the Rare Thalassomonas sp.</title>
        <authorList>
            <person name="Pheiffer F."/>
            <person name="Schneider Y.K."/>
            <person name="Hansen E.H."/>
            <person name="Andersen J.H."/>
            <person name="Isaksson J."/>
            <person name="Busche T."/>
            <person name="R C."/>
            <person name="Kalinowski J."/>
            <person name="Zyl L.V."/>
            <person name="Trindade M."/>
        </authorList>
    </citation>
    <scope>NUCLEOTIDE SEQUENCE [LARGE SCALE GENOMIC DNA]</scope>
    <source>
        <strain evidence="2 3">A5K-106</strain>
    </source>
</reference>
<evidence type="ECO:0000313" key="3">
    <source>
        <dbReference type="Proteomes" id="UP000032568"/>
    </source>
</evidence>
<dbReference type="KEGG" id="tact:SG35_027085"/>
<keyword evidence="1" id="KW-0472">Membrane</keyword>
<evidence type="ECO:0000256" key="1">
    <source>
        <dbReference type="SAM" id="Phobius"/>
    </source>
</evidence>
<accession>A0AAE9YRA1</accession>
<reference evidence="2 3" key="1">
    <citation type="journal article" date="2015" name="Genome Announc.">
        <title>Draft Genome Sequences of Marine Isolates of Thalassomonas viridans and Thalassomonas actiniarum.</title>
        <authorList>
            <person name="Olonade I."/>
            <person name="van Zyl L.J."/>
            <person name="Trindade M."/>
        </authorList>
    </citation>
    <scope>NUCLEOTIDE SEQUENCE [LARGE SCALE GENOMIC DNA]</scope>
    <source>
        <strain evidence="2 3">A5K-106</strain>
    </source>
</reference>
<keyword evidence="1" id="KW-0812">Transmembrane</keyword>
<dbReference type="EMBL" id="CP059735">
    <property type="protein sequence ID" value="WDD98849.1"/>
    <property type="molecule type" value="Genomic_DNA"/>
</dbReference>
<keyword evidence="1" id="KW-1133">Transmembrane helix</keyword>
<sequence length="214" mass="24065">MLSLIKKTYTGYRYYLAYLLLSTIFICCLILASSALLSNKAYGHALKENTAKITLRDGQVEILLQLDLAHWKTRLQDNRAWLTGQISELMPATLTPEQQSQFLRSLLIKKTRLAINDEKLLLEQIAFLPQSHHGFTPVKLVGSHGQKQINHLDMHFPPSLGAVYTSVAKPQYQMIPAGKSARVAFGSQRVAKTGINKTHQHQGEAHSHQDTDKH</sequence>
<organism evidence="2 3">
    <name type="scientific">Thalassomonas actiniarum</name>
    <dbReference type="NCBI Taxonomy" id="485447"/>
    <lineage>
        <taxon>Bacteria</taxon>
        <taxon>Pseudomonadati</taxon>
        <taxon>Pseudomonadota</taxon>
        <taxon>Gammaproteobacteria</taxon>
        <taxon>Alteromonadales</taxon>
        <taxon>Colwelliaceae</taxon>
        <taxon>Thalassomonas</taxon>
    </lineage>
</organism>
<dbReference type="AlphaFoldDB" id="A0AAE9YRA1"/>
<proteinExistence type="predicted"/>
<gene>
    <name evidence="2" type="ORF">SG35_027085</name>
</gene>
<feature type="transmembrane region" description="Helical" evidence="1">
    <location>
        <begin position="12"/>
        <end position="37"/>
    </location>
</feature>